<evidence type="ECO:0008006" key="4">
    <source>
        <dbReference type="Google" id="ProtNLM"/>
    </source>
</evidence>
<dbReference type="Gene3D" id="1.50.10.10">
    <property type="match status" value="1"/>
</dbReference>
<dbReference type="AlphaFoldDB" id="A0A127VKG6"/>
<dbReference type="EMBL" id="CP014504">
    <property type="protein sequence ID" value="AMQ01768.1"/>
    <property type="molecule type" value="Genomic_DNA"/>
</dbReference>
<sequence length="650" mass="74137">MPLFTQLQTRRIQKQLAQLKSDLLASSRRDETGVYWQSPFYETIDKFSFQTTFDIFNGNSGIALFYIGLFELSGEPKDLKMAEDIMHKVLKEEAVLKPRSFGFYTGITGVIYVCIKLYAHTNEEKYLRRASYLLLDNQENIVNNTAKADLLSGYCGSLFVITLLYHHLRTKKLLAIVHQLIDRVINEARISEAGLKWDYNQSKSSFDSLAGFSHGASGIACVLMQVGNYFKHDGLIYLAEQVLAYEMQYFDPVTGNWLDLRLGKFRLNLPDAHRWELNVFIPEMNKVNSWAHGAGGIGLARLMAYELTGKEIYLQQCQLVMKRCLKDLEKMHRTDFTLCSGYMGMLPFLSRFAGLLQKNYAESILSVVDQAGVQYARKRSYNTYISANQFDYGLLSGKSGVGYILIQLLNKEMDSVVYPVLPPNKKLPPVITSYSQFAVKQRIFSTYYAKTIYLLEQFEPGSMLKMQAEDFNGFEEWLYQRIRSLPALEESGITALFDFEHQLAIRWKLHKGYLCYKKKNEFIQDQAKQLSLVTAEELCNLSFKLNDHVGFYPLSTKLKNVMGLPETYQAALFMSDEHGVKAIYIGQLSSLILSGLAEQAVTGQELISLILENFSGNAKLKPETTVLRERILLQMRSLIISGMIGLKEEV</sequence>
<dbReference type="RefSeq" id="WP_068406535.1">
    <property type="nucleotide sequence ID" value="NZ_CP014504.1"/>
</dbReference>
<evidence type="ECO:0000313" key="3">
    <source>
        <dbReference type="Proteomes" id="UP000071561"/>
    </source>
</evidence>
<dbReference type="Proteomes" id="UP000071561">
    <property type="component" value="Chromosome"/>
</dbReference>
<dbReference type="InterPro" id="IPR012341">
    <property type="entry name" value="6hp_glycosidase-like_sf"/>
</dbReference>
<evidence type="ECO:0000313" key="2">
    <source>
        <dbReference type="EMBL" id="AMQ01768.1"/>
    </source>
</evidence>
<dbReference type="OrthoDB" id="9148343at2"/>
<gene>
    <name evidence="2" type="ORF">AY601_4950</name>
</gene>
<dbReference type="PANTHER" id="PTHR12736">
    <property type="entry name" value="LANC-LIKE PROTEIN"/>
    <property type="match status" value="1"/>
</dbReference>
<feature type="binding site" evidence="1">
    <location>
        <position position="339"/>
    </location>
    <ligand>
        <name>Zn(2+)</name>
        <dbReference type="ChEBI" id="CHEBI:29105"/>
    </ligand>
</feature>
<proteinExistence type="predicted"/>
<dbReference type="GO" id="GO:0005886">
    <property type="term" value="C:plasma membrane"/>
    <property type="evidence" value="ECO:0007669"/>
    <property type="project" value="TreeGrafter"/>
</dbReference>
<accession>A0A127VKG6</accession>
<keyword evidence="1" id="KW-0479">Metal-binding</keyword>
<dbReference type="PRINTS" id="PR01950">
    <property type="entry name" value="LANCSUPER"/>
</dbReference>
<dbReference type="GO" id="GO:0046872">
    <property type="term" value="F:metal ion binding"/>
    <property type="evidence" value="ECO:0007669"/>
    <property type="project" value="UniProtKB-KW"/>
</dbReference>
<keyword evidence="1" id="KW-0862">Zinc</keyword>
<dbReference type="PATRIC" id="fig|188932.3.peg.5130"/>
<organism evidence="2 3">
    <name type="scientific">Pedobacter cryoconitis</name>
    <dbReference type="NCBI Taxonomy" id="188932"/>
    <lineage>
        <taxon>Bacteria</taxon>
        <taxon>Pseudomonadati</taxon>
        <taxon>Bacteroidota</taxon>
        <taxon>Sphingobacteriia</taxon>
        <taxon>Sphingobacteriales</taxon>
        <taxon>Sphingobacteriaceae</taxon>
        <taxon>Pedobacter</taxon>
    </lineage>
</organism>
<reference evidence="2 3" key="1">
    <citation type="submission" date="2016-03" db="EMBL/GenBank/DDBJ databases">
        <title>Complete genome sequence of Pedobacter cryoconitis PAMC 27485.</title>
        <authorList>
            <person name="Lee J."/>
            <person name="Kim O.-S."/>
        </authorList>
    </citation>
    <scope>NUCLEOTIDE SEQUENCE [LARGE SCALE GENOMIC DNA]</scope>
    <source>
        <strain evidence="2 3">PAMC 27485</strain>
    </source>
</reference>
<keyword evidence="3" id="KW-1185">Reference proteome</keyword>
<dbReference type="Pfam" id="PF05147">
    <property type="entry name" value="LANC_like"/>
    <property type="match status" value="1"/>
</dbReference>
<dbReference type="GO" id="GO:0031179">
    <property type="term" value="P:peptide modification"/>
    <property type="evidence" value="ECO:0007669"/>
    <property type="project" value="InterPro"/>
</dbReference>
<protein>
    <recommendedName>
        <fullName evidence="4">Lanthionine synthetase-like protein</fullName>
    </recommendedName>
</protein>
<dbReference type="PANTHER" id="PTHR12736:SF7">
    <property type="entry name" value="LANC-LIKE PROTEIN 3"/>
    <property type="match status" value="1"/>
</dbReference>
<dbReference type="GO" id="GO:0005975">
    <property type="term" value="P:carbohydrate metabolic process"/>
    <property type="evidence" value="ECO:0007669"/>
    <property type="project" value="InterPro"/>
</dbReference>
<evidence type="ECO:0000256" key="1">
    <source>
        <dbReference type="PIRSR" id="PIRSR607822-1"/>
    </source>
</evidence>
<dbReference type="SUPFAM" id="SSF158745">
    <property type="entry name" value="LanC-like"/>
    <property type="match status" value="1"/>
</dbReference>
<dbReference type="KEGG" id="pcm:AY601_4950"/>
<dbReference type="InterPro" id="IPR007822">
    <property type="entry name" value="LANC-like"/>
</dbReference>
<dbReference type="SMART" id="SM01260">
    <property type="entry name" value="LANC_like"/>
    <property type="match status" value="1"/>
</dbReference>
<name>A0A127VKG6_9SPHI</name>